<protein>
    <submittedName>
        <fullName evidence="1">Uncharacterized protein</fullName>
    </submittedName>
</protein>
<dbReference type="Proteomes" id="UP000823388">
    <property type="component" value="Chromosome 5K"/>
</dbReference>
<name>A0A8T0SFI7_PANVG</name>
<evidence type="ECO:0000313" key="1">
    <source>
        <dbReference type="EMBL" id="KAG2595396.1"/>
    </source>
</evidence>
<keyword evidence="2" id="KW-1185">Reference proteome</keyword>
<dbReference type="EMBL" id="CM029045">
    <property type="protein sequence ID" value="KAG2595396.1"/>
    <property type="molecule type" value="Genomic_DNA"/>
</dbReference>
<sequence length="114" mass="12403">MFHGHGHVTRRQDAEGLVISDGRFGRAGAAIHSAVKPVRQLPRPQTLLSEPFGLRTELQLSSPGRAVIGIAEDLNHFLLGVTNHCSIHFDDCKAALCGRRHGPVRAATMGYKSR</sequence>
<proteinExistence type="predicted"/>
<accession>A0A8T0SFI7</accession>
<dbReference type="AlphaFoldDB" id="A0A8T0SFI7"/>
<comment type="caution">
    <text evidence="1">The sequence shown here is derived from an EMBL/GenBank/DDBJ whole genome shotgun (WGS) entry which is preliminary data.</text>
</comment>
<organism evidence="1 2">
    <name type="scientific">Panicum virgatum</name>
    <name type="common">Blackwell switchgrass</name>
    <dbReference type="NCBI Taxonomy" id="38727"/>
    <lineage>
        <taxon>Eukaryota</taxon>
        <taxon>Viridiplantae</taxon>
        <taxon>Streptophyta</taxon>
        <taxon>Embryophyta</taxon>
        <taxon>Tracheophyta</taxon>
        <taxon>Spermatophyta</taxon>
        <taxon>Magnoliopsida</taxon>
        <taxon>Liliopsida</taxon>
        <taxon>Poales</taxon>
        <taxon>Poaceae</taxon>
        <taxon>PACMAD clade</taxon>
        <taxon>Panicoideae</taxon>
        <taxon>Panicodae</taxon>
        <taxon>Paniceae</taxon>
        <taxon>Panicinae</taxon>
        <taxon>Panicum</taxon>
        <taxon>Panicum sect. Hiantes</taxon>
    </lineage>
</organism>
<reference evidence="1 2" key="1">
    <citation type="submission" date="2020-05" db="EMBL/GenBank/DDBJ databases">
        <title>WGS assembly of Panicum virgatum.</title>
        <authorList>
            <person name="Lovell J.T."/>
            <person name="Jenkins J."/>
            <person name="Shu S."/>
            <person name="Juenger T.E."/>
            <person name="Schmutz J."/>
        </authorList>
    </citation>
    <scope>NUCLEOTIDE SEQUENCE [LARGE SCALE GENOMIC DNA]</scope>
    <source>
        <strain evidence="2">cv. AP13</strain>
    </source>
</reference>
<gene>
    <name evidence="1" type="ORF">PVAP13_5KG071200</name>
</gene>
<evidence type="ECO:0000313" key="2">
    <source>
        <dbReference type="Proteomes" id="UP000823388"/>
    </source>
</evidence>